<organism evidence="1 2">
    <name type="scientific">Streptomyces lavendofoliae</name>
    <dbReference type="NCBI Taxonomy" id="67314"/>
    <lineage>
        <taxon>Bacteria</taxon>
        <taxon>Bacillati</taxon>
        <taxon>Actinomycetota</taxon>
        <taxon>Actinomycetes</taxon>
        <taxon>Kitasatosporales</taxon>
        <taxon>Streptomycetaceae</taxon>
        <taxon>Streptomyces</taxon>
    </lineage>
</organism>
<gene>
    <name evidence="1" type="ORF">GCM10010274_56010</name>
</gene>
<dbReference type="AlphaFoldDB" id="A0A918M7L6"/>
<reference evidence="1" key="2">
    <citation type="submission" date="2020-09" db="EMBL/GenBank/DDBJ databases">
        <authorList>
            <person name="Sun Q."/>
            <person name="Ohkuma M."/>
        </authorList>
    </citation>
    <scope>NUCLEOTIDE SEQUENCE</scope>
    <source>
        <strain evidence="1">JCM 4391</strain>
    </source>
</reference>
<comment type="caution">
    <text evidence="1">The sequence shown here is derived from an EMBL/GenBank/DDBJ whole genome shotgun (WGS) entry which is preliminary data.</text>
</comment>
<proteinExistence type="predicted"/>
<reference evidence="1" key="1">
    <citation type="journal article" date="2014" name="Int. J. Syst. Evol. Microbiol.">
        <title>Complete genome sequence of Corynebacterium casei LMG S-19264T (=DSM 44701T), isolated from a smear-ripened cheese.</title>
        <authorList>
            <consortium name="US DOE Joint Genome Institute (JGI-PGF)"/>
            <person name="Walter F."/>
            <person name="Albersmeier A."/>
            <person name="Kalinowski J."/>
            <person name="Ruckert C."/>
        </authorList>
    </citation>
    <scope>NUCLEOTIDE SEQUENCE</scope>
    <source>
        <strain evidence="1">JCM 4391</strain>
    </source>
</reference>
<evidence type="ECO:0000313" key="2">
    <source>
        <dbReference type="Proteomes" id="UP000636661"/>
    </source>
</evidence>
<dbReference type="Proteomes" id="UP000636661">
    <property type="component" value="Unassembled WGS sequence"/>
</dbReference>
<dbReference type="EMBL" id="BMTP01000018">
    <property type="protein sequence ID" value="GGU59972.1"/>
    <property type="molecule type" value="Genomic_DNA"/>
</dbReference>
<name>A0A918M7L6_9ACTN</name>
<accession>A0A918M7L6</accession>
<sequence length="101" mass="11392">MAVTIVCVLLRFGGVVMRSVYRFVPYGSRTVRGAPRFRDGAIDSREPGHFARTKWTPSLCTRSQRHSLLSTGRSWYVWPPAAPLIPQEHRGNWPNTPTGDP</sequence>
<protein>
    <submittedName>
        <fullName evidence="1">Uncharacterized protein</fullName>
    </submittedName>
</protein>
<evidence type="ECO:0000313" key="1">
    <source>
        <dbReference type="EMBL" id="GGU59972.1"/>
    </source>
</evidence>
<keyword evidence="2" id="KW-1185">Reference proteome</keyword>